<feature type="domain" description="O-methyltransferase C-terminal" evidence="1">
    <location>
        <begin position="74"/>
        <end position="112"/>
    </location>
</feature>
<dbReference type="Pfam" id="PF00891">
    <property type="entry name" value="Methyltransf_2"/>
    <property type="match status" value="1"/>
</dbReference>
<dbReference type="Gene3D" id="3.40.50.150">
    <property type="entry name" value="Vaccinia Virus protein VP39"/>
    <property type="match status" value="1"/>
</dbReference>
<dbReference type="SUPFAM" id="SSF53335">
    <property type="entry name" value="S-adenosyl-L-methionine-dependent methyltransferases"/>
    <property type="match status" value="1"/>
</dbReference>
<name>A0A8H5MA52_9AGAR</name>
<keyword evidence="3" id="KW-1185">Reference proteome</keyword>
<dbReference type="PANTHER" id="PTHR43712">
    <property type="entry name" value="PUTATIVE (AFU_ORTHOLOGUE AFUA_4G14580)-RELATED"/>
    <property type="match status" value="1"/>
</dbReference>
<dbReference type="AlphaFoldDB" id="A0A8H5MA52"/>
<proteinExistence type="predicted"/>
<dbReference type="EMBL" id="JAACJP010000002">
    <property type="protein sequence ID" value="KAF5386960.1"/>
    <property type="molecule type" value="Genomic_DNA"/>
</dbReference>
<dbReference type="Proteomes" id="UP000565441">
    <property type="component" value="Unassembled WGS sequence"/>
</dbReference>
<reference evidence="2 3" key="1">
    <citation type="journal article" date="2020" name="ISME J.">
        <title>Uncovering the hidden diversity of litter-decomposition mechanisms in mushroom-forming fungi.</title>
        <authorList>
            <person name="Floudas D."/>
            <person name="Bentzer J."/>
            <person name="Ahren D."/>
            <person name="Johansson T."/>
            <person name="Persson P."/>
            <person name="Tunlid A."/>
        </authorList>
    </citation>
    <scope>NUCLEOTIDE SEQUENCE [LARGE SCALE GENOMIC DNA]</scope>
    <source>
        <strain evidence="2 3">CBS 661.87</strain>
    </source>
</reference>
<dbReference type="InterPro" id="IPR001077">
    <property type="entry name" value="COMT_C"/>
</dbReference>
<accession>A0A8H5MA52</accession>
<dbReference type="GO" id="GO:0008171">
    <property type="term" value="F:O-methyltransferase activity"/>
    <property type="evidence" value="ECO:0007669"/>
    <property type="project" value="InterPro"/>
</dbReference>
<gene>
    <name evidence="2" type="ORF">D9615_001946</name>
</gene>
<evidence type="ECO:0000313" key="2">
    <source>
        <dbReference type="EMBL" id="KAF5386960.1"/>
    </source>
</evidence>
<dbReference type="PANTHER" id="PTHR43712:SF2">
    <property type="entry name" value="O-METHYLTRANSFERASE CICE"/>
    <property type="match status" value="1"/>
</dbReference>
<comment type="caution">
    <text evidence="2">The sequence shown here is derived from an EMBL/GenBank/DDBJ whole genome shotgun (WGS) entry which is preliminary data.</text>
</comment>
<dbReference type="OrthoDB" id="2410195at2759"/>
<sequence length="115" mass="12449">MGFRHLYCPDTEDGHQELPVFAWFDALGNEARLHRFGIGMEGGSNMFPPQAVVEGTLMTSSKNHGFDWEALSTGLMVDVGGGIGSQSLTVAKAHPNISFVIQDRKSVVDEAIKVS</sequence>
<protein>
    <recommendedName>
        <fullName evidence="1">O-methyltransferase C-terminal domain-containing protein</fullName>
    </recommendedName>
</protein>
<dbReference type="InterPro" id="IPR029063">
    <property type="entry name" value="SAM-dependent_MTases_sf"/>
</dbReference>
<evidence type="ECO:0000313" key="3">
    <source>
        <dbReference type="Proteomes" id="UP000565441"/>
    </source>
</evidence>
<organism evidence="2 3">
    <name type="scientific">Tricholomella constricta</name>
    <dbReference type="NCBI Taxonomy" id="117010"/>
    <lineage>
        <taxon>Eukaryota</taxon>
        <taxon>Fungi</taxon>
        <taxon>Dikarya</taxon>
        <taxon>Basidiomycota</taxon>
        <taxon>Agaricomycotina</taxon>
        <taxon>Agaricomycetes</taxon>
        <taxon>Agaricomycetidae</taxon>
        <taxon>Agaricales</taxon>
        <taxon>Tricholomatineae</taxon>
        <taxon>Lyophyllaceae</taxon>
        <taxon>Tricholomella</taxon>
    </lineage>
</organism>
<evidence type="ECO:0000259" key="1">
    <source>
        <dbReference type="Pfam" id="PF00891"/>
    </source>
</evidence>